<dbReference type="eggNOG" id="COG4769">
    <property type="taxonomic scope" value="Bacteria"/>
</dbReference>
<dbReference type="STRING" id="1121324.CLIT_23c01170"/>
<dbReference type="Gene3D" id="1.10.1760.20">
    <property type="match status" value="1"/>
</dbReference>
<dbReference type="Proteomes" id="UP000027946">
    <property type="component" value="Unassembled WGS sequence"/>
</dbReference>
<dbReference type="PIRSF" id="PIRSF027391">
    <property type="entry name" value="Hpre_diP_synt_I"/>
    <property type="match status" value="1"/>
</dbReference>
<proteinExistence type="predicted"/>
<dbReference type="InterPro" id="IPR014535">
    <property type="entry name" value="Hpre_diP_synt_I"/>
</dbReference>
<evidence type="ECO:0000256" key="1">
    <source>
        <dbReference type="SAM" id="Phobius"/>
    </source>
</evidence>
<name>A0A069RC52_PEPLI</name>
<keyword evidence="3" id="KW-1185">Reference proteome</keyword>
<dbReference type="AlphaFoldDB" id="A0A069RC52"/>
<comment type="caution">
    <text evidence="2">The sequence shown here is derived from an EMBL/GenBank/DDBJ whole genome shotgun (WGS) entry which is preliminary data.</text>
</comment>
<reference evidence="2 3" key="1">
    <citation type="submission" date="2014-03" db="EMBL/GenBank/DDBJ databases">
        <title>Genome sequence of Clostridium litorale W6, DSM 5388.</title>
        <authorList>
            <person name="Poehlein A."/>
            <person name="Jagirdar A."/>
            <person name="Khonsari B."/>
            <person name="Chibani C.M."/>
            <person name="Gutierrez Gutierrez D.A."/>
            <person name="Davydova E."/>
            <person name="Alghaithi H.S."/>
            <person name="Nair K.P."/>
            <person name="Dhamotharan K."/>
            <person name="Chandran L."/>
            <person name="G W."/>
            <person name="Daniel R."/>
        </authorList>
    </citation>
    <scope>NUCLEOTIDE SEQUENCE [LARGE SCALE GENOMIC DNA]</scope>
    <source>
        <strain evidence="2 3">W6</strain>
    </source>
</reference>
<dbReference type="Pfam" id="PF07456">
    <property type="entry name" value="Hpre_diP_synt_I"/>
    <property type="match status" value="1"/>
</dbReference>
<feature type="transmembrane region" description="Helical" evidence="1">
    <location>
        <begin position="46"/>
        <end position="68"/>
    </location>
</feature>
<feature type="transmembrane region" description="Helical" evidence="1">
    <location>
        <begin position="80"/>
        <end position="99"/>
    </location>
</feature>
<protein>
    <submittedName>
        <fullName evidence="2">Heptaprenyl diphosphate synthase component I</fullName>
    </submittedName>
</protein>
<feature type="transmembrane region" description="Helical" evidence="1">
    <location>
        <begin position="136"/>
        <end position="161"/>
    </location>
</feature>
<keyword evidence="1" id="KW-1133">Transmembrane helix</keyword>
<evidence type="ECO:0000313" key="3">
    <source>
        <dbReference type="Proteomes" id="UP000027946"/>
    </source>
</evidence>
<dbReference type="InterPro" id="IPR010898">
    <property type="entry name" value="Hpre_diP_synth_I"/>
</dbReference>
<organism evidence="2 3">
    <name type="scientific">Peptoclostridium litorale DSM 5388</name>
    <dbReference type="NCBI Taxonomy" id="1121324"/>
    <lineage>
        <taxon>Bacteria</taxon>
        <taxon>Bacillati</taxon>
        <taxon>Bacillota</taxon>
        <taxon>Clostridia</taxon>
        <taxon>Peptostreptococcales</taxon>
        <taxon>Peptoclostridiaceae</taxon>
        <taxon>Peptoclostridium</taxon>
    </lineage>
</organism>
<dbReference type="RefSeq" id="WP_038267704.1">
    <property type="nucleotide sequence ID" value="NZ_FSRH01000004.1"/>
</dbReference>
<feature type="transmembrane region" description="Helical" evidence="1">
    <location>
        <begin position="7"/>
        <end position="26"/>
    </location>
</feature>
<dbReference type="OrthoDB" id="9799095at2"/>
<keyword evidence="1" id="KW-0812">Transmembrane</keyword>
<keyword evidence="1" id="KW-0472">Membrane</keyword>
<sequence>MKKSMDVRKLVFLALMVAQSLVLYVIESLMPLPFVAPGAKLGLSNIVSLTALLTFGLRDAFVIMFLRVMISSLFWGGMSIFLYSIAGGVLSIIAMWIVIKIFGNKIGTTGISITGAVAHNIGQLSIAAMVIENIKIFYYLPVLMGIAVPTGIFVGVCTGFMKKYVKKLI</sequence>
<evidence type="ECO:0000313" key="2">
    <source>
        <dbReference type="EMBL" id="KDR93845.1"/>
    </source>
</evidence>
<gene>
    <name evidence="2" type="ORF">CLIT_23c01170</name>
</gene>
<accession>A0A069RC52</accession>
<dbReference type="EMBL" id="JJMM01000026">
    <property type="protein sequence ID" value="KDR93845.1"/>
    <property type="molecule type" value="Genomic_DNA"/>
</dbReference>